<reference evidence="6" key="1">
    <citation type="journal article" date="2013" name="Science">
        <title>The Amborella genome and the evolution of flowering plants.</title>
        <authorList>
            <consortium name="Amborella Genome Project"/>
        </authorList>
    </citation>
    <scope>NUCLEOTIDE SEQUENCE [LARGE SCALE GENOMIC DNA]</scope>
</reference>
<dbReference type="EMBL" id="KI395040">
    <property type="protein sequence ID" value="ERM99212.1"/>
    <property type="molecule type" value="Genomic_DNA"/>
</dbReference>
<keyword evidence="6" id="KW-1185">Reference proteome</keyword>
<dbReference type="GO" id="GO:0005634">
    <property type="term" value="C:nucleus"/>
    <property type="evidence" value="ECO:0000318"/>
    <property type="project" value="GO_Central"/>
</dbReference>
<evidence type="ECO:0000259" key="4">
    <source>
        <dbReference type="PROSITE" id="PS50827"/>
    </source>
</evidence>
<feature type="region of interest" description="Disordered" evidence="3">
    <location>
        <begin position="1002"/>
        <end position="1026"/>
    </location>
</feature>
<dbReference type="InterPro" id="IPR028942">
    <property type="entry name" value="WHIM1_dom"/>
</dbReference>
<dbReference type="Proteomes" id="UP000017836">
    <property type="component" value="Unassembled WGS sequence"/>
</dbReference>
<comment type="subcellular location">
    <subcellularLocation>
        <location evidence="1">Nucleus</location>
    </subcellularLocation>
</comment>
<accession>W1NUF7</accession>
<feature type="compositionally biased region" description="Basic and acidic residues" evidence="3">
    <location>
        <begin position="1003"/>
        <end position="1015"/>
    </location>
</feature>
<dbReference type="PANTHER" id="PTHR36968:SF8">
    <property type="entry name" value="HOMEOBOX-DDT DOMAIN PROTEIN RLT3 ISOFORM X1"/>
    <property type="match status" value="1"/>
</dbReference>
<dbReference type="Pfam" id="PF15612">
    <property type="entry name" value="WHIM1"/>
    <property type="match status" value="1"/>
</dbReference>
<feature type="domain" description="DDT" evidence="4">
    <location>
        <begin position="188"/>
        <end position="247"/>
    </location>
</feature>
<sequence length="1050" mass="117475">MFMLPESIRNHSACQGTQRGSKRRKVCVDSELPMLDSQVLQRKNVPASRHGLGKGLMSLRILRKDYSNGSVSISRIRRRQTIRRQKPVEVQTNQKKKNHIKSYFANCNLALKGQLSVEQLIDFSALPDDEELELRELRVTSNRLASSAHLTANCNHGCALCKDLLGRFPPHSVEMKQPLRAGPWDSSSETVKKLFKVFKFLYAHAEVFALGQFTLDEFAQAFHDQDSLLLGTIHMALIKYLLVEIGRELSAGSFIWSRAHMDCRFLGFLQSIKQQGFDPKLWNRFLNPLTWTEILRQIMLAAGFGRKRHSSLPRKGIMDKDNSKMLRHGISPGSLKGELYRLLSERGSNGLKISDLVKAFQVSSLNQPMTIDGLEPLVSSTLSSDITLFEKISPTAYRLRGNPGSLKGSMQFDSDSEDSGSVDNDSVDEETDDSEESDASEESDSEMYEGSKRRRVGFNKKLCKSITEGTEIDESHVGEAWVLGLMEGEYSNLSIEEKLNALVALVDLMDAGPGIQKEDPARARLEMVPETRHHGSGAKIKRSSASYNKMPVPLQSLPEHDFFANKSQASNTSRSEPSAINKSNFPGIDGPTTKPIKAKNLGSGSHPMQSIFLGSDRRYNSYWLFLGPCNADDPGHRRIYFESSEDGHWEVIDSEKALHALLTSLDGRGTREAHLLSSLEKRESFLFQTMADSAASESIRHNVLELGNFSGDGTSPVSDIDNNSQLSTECREDSFASSGAIQIELGKSDKEKKHKWGRLQALDAWIWNDFYENLNAPKYKARSAGEQLIHCRSCHDLYWRDERHCAICHSTFELDFDLEAKYTIHVAKCKKTDNDDAFSGHRVLSSRLQSLKAAIHAIEAVMTEETFVASWTESAHKLWVSRLRRASSMPELLQVLTDFVGAINEDWLCQSKPVLGANTVIDEIVVFFPNIPQTTSALALWLVKLDAFLSDYLKQILCNPIPRAHSQRKGQCLYDNVGLALQISDLPLASIMPEVSPAFGLDRLGERDRDRDEKSLGPISGKKLASGRLGTPPTLLCHKSVQLLDWTDLE</sequence>
<feature type="region of interest" description="Disordered" evidence="3">
    <location>
        <begin position="566"/>
        <end position="603"/>
    </location>
</feature>
<dbReference type="PANTHER" id="PTHR36968">
    <property type="entry name" value="HOMEOBOX-DDT DOMAIN PROTEIN RLT2"/>
    <property type="match status" value="1"/>
</dbReference>
<evidence type="ECO:0000256" key="2">
    <source>
        <dbReference type="ARBA" id="ARBA00023242"/>
    </source>
</evidence>
<dbReference type="GO" id="GO:0005667">
    <property type="term" value="C:transcription regulator complex"/>
    <property type="evidence" value="ECO:0000318"/>
    <property type="project" value="GO_Central"/>
</dbReference>
<evidence type="ECO:0000313" key="5">
    <source>
        <dbReference type="EMBL" id="ERM99212.1"/>
    </source>
</evidence>
<dbReference type="GO" id="GO:0006357">
    <property type="term" value="P:regulation of transcription by RNA polymerase II"/>
    <property type="evidence" value="ECO:0000318"/>
    <property type="project" value="GO_Central"/>
</dbReference>
<evidence type="ECO:0000256" key="1">
    <source>
        <dbReference type="ARBA" id="ARBA00004123"/>
    </source>
</evidence>
<dbReference type="STRING" id="13333.W1NUF7"/>
<protein>
    <recommendedName>
        <fullName evidence="4">DDT domain-containing protein</fullName>
    </recommendedName>
</protein>
<dbReference type="AlphaFoldDB" id="W1NUF7"/>
<feature type="compositionally biased region" description="Acidic residues" evidence="3">
    <location>
        <begin position="414"/>
        <end position="447"/>
    </location>
</feature>
<keyword evidence="2" id="KW-0539">Nucleus</keyword>
<dbReference type="GO" id="GO:0000978">
    <property type="term" value="F:RNA polymerase II cis-regulatory region sequence-specific DNA binding"/>
    <property type="evidence" value="ECO:0000318"/>
    <property type="project" value="GO_Central"/>
</dbReference>
<dbReference type="Pfam" id="PF15613">
    <property type="entry name" value="WSD"/>
    <property type="match status" value="1"/>
</dbReference>
<feature type="compositionally biased region" description="Polar residues" evidence="3">
    <location>
        <begin position="566"/>
        <end position="584"/>
    </location>
</feature>
<dbReference type="SMART" id="SM00571">
    <property type="entry name" value="DDT"/>
    <property type="match status" value="1"/>
</dbReference>
<evidence type="ECO:0000313" key="6">
    <source>
        <dbReference type="Proteomes" id="UP000017836"/>
    </source>
</evidence>
<dbReference type="InterPro" id="IPR044977">
    <property type="entry name" value="RLT1-3"/>
</dbReference>
<dbReference type="eggNOG" id="ENOG502QSVY">
    <property type="taxonomic scope" value="Eukaryota"/>
</dbReference>
<dbReference type="GO" id="GO:0000981">
    <property type="term" value="F:DNA-binding transcription factor activity, RNA polymerase II-specific"/>
    <property type="evidence" value="ECO:0000318"/>
    <property type="project" value="GO_Central"/>
</dbReference>
<name>W1NUF7_AMBTC</name>
<dbReference type="OMA" id="LFQCKFP"/>
<organism evidence="5 6">
    <name type="scientific">Amborella trichopoda</name>
    <dbReference type="NCBI Taxonomy" id="13333"/>
    <lineage>
        <taxon>Eukaryota</taxon>
        <taxon>Viridiplantae</taxon>
        <taxon>Streptophyta</taxon>
        <taxon>Embryophyta</taxon>
        <taxon>Tracheophyta</taxon>
        <taxon>Spermatophyta</taxon>
        <taxon>Magnoliopsida</taxon>
        <taxon>Amborellales</taxon>
        <taxon>Amborellaceae</taxon>
        <taxon>Amborella</taxon>
    </lineage>
</organism>
<dbReference type="Pfam" id="PF02791">
    <property type="entry name" value="DDT"/>
    <property type="match status" value="1"/>
</dbReference>
<dbReference type="PROSITE" id="PS50827">
    <property type="entry name" value="DDT"/>
    <property type="match status" value="1"/>
</dbReference>
<dbReference type="InterPro" id="IPR018501">
    <property type="entry name" value="DDT_dom"/>
</dbReference>
<evidence type="ECO:0000256" key="3">
    <source>
        <dbReference type="SAM" id="MobiDB-lite"/>
    </source>
</evidence>
<gene>
    <name evidence="5" type="ORF">AMTR_s00092p00109950</name>
</gene>
<dbReference type="InterPro" id="IPR028941">
    <property type="entry name" value="WHIM2_dom"/>
</dbReference>
<dbReference type="Gramene" id="ERM99212">
    <property type="protein sequence ID" value="ERM99212"/>
    <property type="gene ID" value="AMTR_s00092p00109950"/>
</dbReference>
<proteinExistence type="predicted"/>
<feature type="region of interest" description="Disordered" evidence="3">
    <location>
        <begin position="400"/>
        <end position="451"/>
    </location>
</feature>
<dbReference type="HOGENOM" id="CLU_001241_1_0_1"/>